<dbReference type="OrthoDB" id="10340656at2759"/>
<reference evidence="3" key="1">
    <citation type="journal article" date="2023" name="Commun. Biol.">
        <title>Genome analysis of Parmales, the sister group of diatoms, reveals the evolutionary specialization of diatoms from phago-mixotrophs to photoautotrophs.</title>
        <authorList>
            <person name="Ban H."/>
            <person name="Sato S."/>
            <person name="Yoshikawa S."/>
            <person name="Yamada K."/>
            <person name="Nakamura Y."/>
            <person name="Ichinomiya M."/>
            <person name="Sato N."/>
            <person name="Blanc-Mathieu R."/>
            <person name="Endo H."/>
            <person name="Kuwata A."/>
            <person name="Ogata H."/>
        </authorList>
    </citation>
    <scope>NUCLEOTIDE SEQUENCE [LARGE SCALE GENOMIC DNA]</scope>
</reference>
<accession>A0A9W7LB81</accession>
<feature type="compositionally biased region" description="Basic and acidic residues" evidence="1">
    <location>
        <begin position="436"/>
        <end position="449"/>
    </location>
</feature>
<protein>
    <submittedName>
        <fullName evidence="2">Uncharacterized protein</fullName>
    </submittedName>
</protein>
<sequence>MLNLLVQYSPSSPTSPRPAPPVSLLIPTPASDTISTVISSWQAAWSSTMGYPVKTPLGNFVWLVSLDGVVIPPNVKVGEVCKEGERNKITVTQSLTGENGRTDVATVFHDVVSKIKLLSMAVVGGEEVKEEVLSFIEINGDEEDRLNVLRFYSQRKTSSLQMSRFSSVFLRLKSPSATEQGLKILKSMKWDIKDVLEIALKIVREGDHIQLLTRIMTKQGAETPTPPLSSDFSVGKFLDALNTLLSSPPPPSSSPLTNVMLCSCLLQSFISHLRTRLNSGDSQREQSMFLELVSMLRSDALPMLALDECCVQVARERMEKYGREMELRLRGGKEGQTELLRIFLDEVGGEEQTRAGEVEDKLLLATLLIHDAIALSSPSLSLTCATLPRLVGELDGDLERLEDAKRSRWGANSESRKDEEEKEYLDEAEKEDEKEDREGDRENRDMKLMRENPRIRNSVAIRVIAGYTLINYLRDHPPNDPDLNPDHTPSSNNSMYSPQVALNLLRSSSTSTRAAGILVLNDLTEVIPESKARAVLKTALEVCYKGGGVARMGALNYLASRSSGGSDYDFRIDVRQFLLDCGAINIVASVLEAAMEESVGEETFYVEREALRWAIREAGGDHLRDNFKGLYANNKETRGSIERHSVRLLMHMKAGGFADEVESRCEDLDDPKDLVAKELMQLVRDDDEG</sequence>
<dbReference type="AlphaFoldDB" id="A0A9W7LB81"/>
<evidence type="ECO:0000313" key="3">
    <source>
        <dbReference type="Proteomes" id="UP001165065"/>
    </source>
</evidence>
<keyword evidence="3" id="KW-1185">Reference proteome</keyword>
<proteinExistence type="predicted"/>
<feature type="compositionally biased region" description="Acidic residues" evidence="1">
    <location>
        <begin position="420"/>
        <end position="435"/>
    </location>
</feature>
<organism evidence="2 3">
    <name type="scientific">Triparma columacea</name>
    <dbReference type="NCBI Taxonomy" id="722753"/>
    <lineage>
        <taxon>Eukaryota</taxon>
        <taxon>Sar</taxon>
        <taxon>Stramenopiles</taxon>
        <taxon>Ochrophyta</taxon>
        <taxon>Bolidophyceae</taxon>
        <taxon>Parmales</taxon>
        <taxon>Triparmaceae</taxon>
        <taxon>Triparma</taxon>
    </lineage>
</organism>
<name>A0A9W7LB81_9STRA</name>
<evidence type="ECO:0000313" key="2">
    <source>
        <dbReference type="EMBL" id="GMI43079.1"/>
    </source>
</evidence>
<feature type="region of interest" description="Disordered" evidence="1">
    <location>
        <begin position="405"/>
        <end position="449"/>
    </location>
</feature>
<dbReference type="EMBL" id="BRYA01000187">
    <property type="protein sequence ID" value="GMI43079.1"/>
    <property type="molecule type" value="Genomic_DNA"/>
</dbReference>
<evidence type="ECO:0000256" key="1">
    <source>
        <dbReference type="SAM" id="MobiDB-lite"/>
    </source>
</evidence>
<gene>
    <name evidence="2" type="ORF">TrCOL_g2458</name>
</gene>
<dbReference type="Proteomes" id="UP001165065">
    <property type="component" value="Unassembled WGS sequence"/>
</dbReference>
<comment type="caution">
    <text evidence="2">The sequence shown here is derived from an EMBL/GenBank/DDBJ whole genome shotgun (WGS) entry which is preliminary data.</text>
</comment>